<gene>
    <name evidence="1" type="ORF">NSA58_19115</name>
</gene>
<evidence type="ECO:0008006" key="3">
    <source>
        <dbReference type="Google" id="ProtNLM"/>
    </source>
</evidence>
<evidence type="ECO:0000313" key="2">
    <source>
        <dbReference type="Proteomes" id="UP001140817"/>
    </source>
</evidence>
<protein>
    <recommendedName>
        <fullName evidence="3">LysR substrate-binding domain-containing protein</fullName>
    </recommendedName>
</protein>
<dbReference type="AlphaFoldDB" id="A0A9X2S338"/>
<sequence>MNNEGSSGVITIGSSYTYSKFRLADLFFDYSEKKTGVSFDVVTEQSHNLFRMLVENNLSFGFISGNYEGLINKILVKQDKSYIVSKDPINLDKLPYLKPIDYRKNDKSKELIDNWWNERYKESRPSGTFAGYIDFAWKLIDKGLRYTCCFLPDEFKNDYNFQLTPLLDLDGNNVIRNTWFAYSKTKKFNKIEKEFIQFIEDNVLID</sequence>
<dbReference type="RefSeq" id="WP_074429793.1">
    <property type="nucleotide sequence ID" value="NZ_JANKBY010000448.1"/>
</dbReference>
<name>A0A9X2S338_9FIRM</name>
<proteinExistence type="predicted"/>
<dbReference type="SUPFAM" id="SSF53850">
    <property type="entry name" value="Periplasmic binding protein-like II"/>
    <property type="match status" value="1"/>
</dbReference>
<dbReference type="Proteomes" id="UP001140817">
    <property type="component" value="Unassembled WGS sequence"/>
</dbReference>
<comment type="caution">
    <text evidence="1">The sequence shown here is derived from an EMBL/GenBank/DDBJ whole genome shotgun (WGS) entry which is preliminary data.</text>
</comment>
<keyword evidence="2" id="KW-1185">Reference proteome</keyword>
<evidence type="ECO:0000313" key="1">
    <source>
        <dbReference type="EMBL" id="MCR1824895.1"/>
    </source>
</evidence>
<reference evidence="1" key="1">
    <citation type="submission" date="2022-07" db="EMBL/GenBank/DDBJ databases">
        <title>Enhanced cultured diversity of the mouse gut microbiota enables custom-made synthetic communities.</title>
        <authorList>
            <person name="Afrizal A."/>
        </authorList>
    </citation>
    <scope>NUCLEOTIDE SEQUENCE</scope>
    <source>
        <strain evidence="1">DSM 29186</strain>
    </source>
</reference>
<organism evidence="1 2">
    <name type="scientific">Terrisporobacter muris</name>
    <dbReference type="NCBI Taxonomy" id="2963284"/>
    <lineage>
        <taxon>Bacteria</taxon>
        <taxon>Bacillati</taxon>
        <taxon>Bacillota</taxon>
        <taxon>Clostridia</taxon>
        <taxon>Peptostreptococcales</taxon>
        <taxon>Peptostreptococcaceae</taxon>
        <taxon>Terrisporobacter</taxon>
    </lineage>
</organism>
<accession>A0A9X2S338</accession>
<dbReference type="Gene3D" id="3.40.190.290">
    <property type="match status" value="1"/>
</dbReference>
<dbReference type="EMBL" id="JANKBY010000448">
    <property type="protein sequence ID" value="MCR1824895.1"/>
    <property type="molecule type" value="Genomic_DNA"/>
</dbReference>